<evidence type="ECO:0000256" key="1">
    <source>
        <dbReference type="SAM" id="MobiDB-lite"/>
    </source>
</evidence>
<dbReference type="Proteomes" id="UP001500151">
    <property type="component" value="Unassembled WGS sequence"/>
</dbReference>
<dbReference type="EMBL" id="BAAASJ010000034">
    <property type="protein sequence ID" value="GAA2637952.1"/>
    <property type="molecule type" value="Genomic_DNA"/>
</dbReference>
<comment type="caution">
    <text evidence="4">The sequence shown here is derived from an EMBL/GenBank/DDBJ whole genome shotgun (WGS) entry which is preliminary data.</text>
</comment>
<reference evidence="4 5" key="1">
    <citation type="journal article" date="2019" name="Int. J. Syst. Evol. Microbiol.">
        <title>The Global Catalogue of Microorganisms (GCM) 10K type strain sequencing project: providing services to taxonomists for standard genome sequencing and annotation.</title>
        <authorList>
            <consortium name="The Broad Institute Genomics Platform"/>
            <consortium name="The Broad Institute Genome Sequencing Center for Infectious Disease"/>
            <person name="Wu L."/>
            <person name="Ma J."/>
        </authorList>
    </citation>
    <scope>NUCLEOTIDE SEQUENCE [LARGE SCALE GENOMIC DNA]</scope>
    <source>
        <strain evidence="4 5">JCM 4524</strain>
    </source>
</reference>
<dbReference type="InterPro" id="IPR042099">
    <property type="entry name" value="ANL_N_sf"/>
</dbReference>
<accession>A0ABN3QXJ2</accession>
<organism evidence="4 5">
    <name type="scientific">Streptomyces vastus</name>
    <dbReference type="NCBI Taxonomy" id="285451"/>
    <lineage>
        <taxon>Bacteria</taxon>
        <taxon>Bacillati</taxon>
        <taxon>Actinomycetota</taxon>
        <taxon>Actinomycetes</taxon>
        <taxon>Kitasatosporales</taxon>
        <taxon>Streptomycetaceae</taxon>
        <taxon>Streptomyces</taxon>
    </lineage>
</organism>
<dbReference type="Pfam" id="PF00501">
    <property type="entry name" value="AMP-binding"/>
    <property type="match status" value="1"/>
</dbReference>
<protein>
    <recommendedName>
        <fullName evidence="6">Acyl-CoA synthetase</fullName>
    </recommendedName>
</protein>
<dbReference type="InterPro" id="IPR000873">
    <property type="entry name" value="AMP-dep_synth/lig_dom"/>
</dbReference>
<proteinExistence type="predicted"/>
<feature type="compositionally biased region" description="Basic and acidic residues" evidence="1">
    <location>
        <begin position="481"/>
        <end position="495"/>
    </location>
</feature>
<sequence length="495" mass="52226">MDSSPTTVAATPTGTFVHAVVDHARRAPEATALAWREHAVSYGALVRRATLERERLAHLPTGEPLALPAVKSPRTLALILACLLERRPLLLPAPTLGEDVLDKLYAQAGVRHVLTAGKPPAARAAADGARRCPGDTALLLTTSGSTGTPKIVPLGAAALDRFTGWAGRAFGIGPGTAVLNYAPLNFDLCLLDVWTTLARGGRVVLVDPDRATRGGALLDLVARERPEVVQSVPMFYRLLTDAAREQGRTLPSVRHAVITGDSMPGALLAELPSVLPGARLYNLYGCTETNDSFLHEVRGAPDPGRPLPLGQPLPGVHALLVTGDGAVLDGPGTGELYVSTSFQSEGYLGTAAASGAFVPHPERADGRRWFRTGDLVCRSADGALTLVGRKDFQVKVRGVRVNPQEVEHRLLDHPGVTEAAVLALPDPVAGHALHAVARRTPGSGLNSLTLRGHLARGLARAAIPSTLLITDDPLPRTSTGKVDRDRAVRDRRTAA</sequence>
<feature type="region of interest" description="Disordered" evidence="1">
    <location>
        <begin position="472"/>
        <end position="495"/>
    </location>
</feature>
<dbReference type="Pfam" id="PF13193">
    <property type="entry name" value="AMP-binding_C"/>
    <property type="match status" value="1"/>
</dbReference>
<evidence type="ECO:0000313" key="5">
    <source>
        <dbReference type="Proteomes" id="UP001500151"/>
    </source>
</evidence>
<evidence type="ECO:0000259" key="2">
    <source>
        <dbReference type="Pfam" id="PF00501"/>
    </source>
</evidence>
<dbReference type="PROSITE" id="PS00455">
    <property type="entry name" value="AMP_BINDING"/>
    <property type="match status" value="1"/>
</dbReference>
<evidence type="ECO:0000313" key="4">
    <source>
        <dbReference type="EMBL" id="GAA2637952.1"/>
    </source>
</evidence>
<evidence type="ECO:0000259" key="3">
    <source>
        <dbReference type="Pfam" id="PF13193"/>
    </source>
</evidence>
<gene>
    <name evidence="4" type="ORF">GCM10010307_35970</name>
</gene>
<keyword evidence="5" id="KW-1185">Reference proteome</keyword>
<feature type="domain" description="AMP-dependent synthetase/ligase" evidence="2">
    <location>
        <begin position="131"/>
        <end position="348"/>
    </location>
</feature>
<dbReference type="PANTHER" id="PTHR45527:SF1">
    <property type="entry name" value="FATTY ACID SYNTHASE"/>
    <property type="match status" value="1"/>
</dbReference>
<feature type="domain" description="AMP-binding enzyme C-terminal" evidence="3">
    <location>
        <begin position="405"/>
        <end position="481"/>
    </location>
</feature>
<name>A0ABN3QXJ2_9ACTN</name>
<dbReference type="Gene3D" id="3.30.300.30">
    <property type="match status" value="1"/>
</dbReference>
<dbReference type="InterPro" id="IPR025110">
    <property type="entry name" value="AMP-bd_C"/>
</dbReference>
<dbReference type="RefSeq" id="WP_344391217.1">
    <property type="nucleotide sequence ID" value="NZ_BAAASJ010000034.1"/>
</dbReference>
<dbReference type="PANTHER" id="PTHR45527">
    <property type="entry name" value="NONRIBOSOMAL PEPTIDE SYNTHETASE"/>
    <property type="match status" value="1"/>
</dbReference>
<dbReference type="SUPFAM" id="SSF56801">
    <property type="entry name" value="Acetyl-CoA synthetase-like"/>
    <property type="match status" value="1"/>
</dbReference>
<dbReference type="InterPro" id="IPR020845">
    <property type="entry name" value="AMP-binding_CS"/>
</dbReference>
<dbReference type="InterPro" id="IPR045851">
    <property type="entry name" value="AMP-bd_C_sf"/>
</dbReference>
<evidence type="ECO:0008006" key="6">
    <source>
        <dbReference type="Google" id="ProtNLM"/>
    </source>
</evidence>
<dbReference type="Gene3D" id="3.40.50.12780">
    <property type="entry name" value="N-terminal domain of ligase-like"/>
    <property type="match status" value="1"/>
</dbReference>